<feature type="compositionally biased region" description="Pro residues" evidence="7">
    <location>
        <begin position="746"/>
        <end position="761"/>
    </location>
</feature>
<keyword evidence="5 8" id="KW-1133">Transmembrane helix</keyword>
<dbReference type="InterPro" id="IPR058920">
    <property type="entry name" value="PAP-OAS1-bd-rel"/>
</dbReference>
<feature type="domain" description="PX" evidence="9">
    <location>
        <begin position="503"/>
        <end position="628"/>
    </location>
</feature>
<dbReference type="SUPFAM" id="SSF103473">
    <property type="entry name" value="MFS general substrate transporter"/>
    <property type="match status" value="1"/>
</dbReference>
<dbReference type="InterPro" id="IPR010290">
    <property type="entry name" value="TM_effector"/>
</dbReference>
<evidence type="ECO:0000313" key="11">
    <source>
        <dbReference type="Proteomes" id="UP001165060"/>
    </source>
</evidence>
<evidence type="ECO:0000313" key="10">
    <source>
        <dbReference type="EMBL" id="GMI43080.1"/>
    </source>
</evidence>
<feature type="region of interest" description="Disordered" evidence="7">
    <location>
        <begin position="1274"/>
        <end position="1293"/>
    </location>
</feature>
<feature type="region of interest" description="Disordered" evidence="7">
    <location>
        <begin position="433"/>
        <end position="501"/>
    </location>
</feature>
<evidence type="ECO:0000256" key="1">
    <source>
        <dbReference type="ARBA" id="ARBA00004651"/>
    </source>
</evidence>
<evidence type="ECO:0000256" key="2">
    <source>
        <dbReference type="ARBA" id="ARBA00022448"/>
    </source>
</evidence>
<gene>
    <name evidence="10" type="ORF">TeGR_g4334</name>
</gene>
<sequence>MPLSFSQLLRSHRAFSLYLLSNLATQFGTWLNFIATLSLLARLLPAGSLRYTPVAVLLLLRMLPALLVSPTLGGPLADACDKRRIMIAVDLLSGAVAGIVFPLAVSLRSAPLLYVAVLAMASLDAMYNPAKNAIIPFMLSTDEEISKATSLLAISWSVMAALGSAVGGAVTDWGGELTCFRLDAVTFLVSAALLIVVGPNWRKGPGSQQEPDPAAEREGACARKLSAGWRYLRHSKTGRSVAPIVFVKAAGCLMWGSADLLNVAFAGGDDLKLGWIFGAVGVGCLLGPNVADALVKRKAGGDIPLKTLVKLMVVGMAFVTLGFLGFFLSPHIANVLVWTVFRSAGSSMVWVYSSVFLQVTVHKRVMGRVLSIEFALAIFMEAVSSFLAAFLLDHGGLSSTSVCFIVFCFGSGLVMLPLSSYYVRVGGDKDGDRPVSTLSSTDEQAFGAPAGRPPLPPPGFSPPKDLTDTPSGWAPKGLQQQSMSSEADTASASKRFAPSNPSSAVSVTIPRFSESEQAASRYTVYHIEVTTSMKTWTVLRRYKEFDSLNQAILEMVSKMDPATSQSISLPKLPQKKMWASTDRAVVEERRVKLQAYIQTLLQTPQIFNTHMTGSTKAVVNFLDHDGTLAIQMKCHFLESTVQQLMVAYRELQQSRELTEQLAVGQTRMMDNMQQRIEALENPGLQARMSEDTNSIATNDDTPRNSPPTSILTGAAPAASTRSSYAAAVTAAKAATADPPATIPSNPTKPIPTPPRALPPPSTASRRELSNSSSNEEADEIADRTTASFALSDNSNPSFLFRNSSSNVPGSLQQTLFQPGRSVSVDPDLLARNHANLFGSGGGFGGAGGGGIQAAQNRQHASASITIPTNAVRAIQNRRHSSDDVNESKSFLDTNNLSMLNDILSPATPPSPSFSKHMPPTPQTFANNNNGTAAVRSQSTNQPSNPWHSDQSLALAFVSSPPNTTSQEVLPLSLVSFNHTQTQLDQRAQELINILKPSAEAVVHRKSVVRYISRHIKQTLGAAAFPIGAYALNTYLPDDWLHLSAFLCQGQEATWFMKVNEVLCKASNTAGGGDAAALANTHHKISNVNFVNEGANRAIRCTTDGVNLDMTANSIEEVYQSVFLEECDLLLGKEHLLKRTILLLKAWWLYETRAFSGATMLASVSEFALTTMLLSVANRYHRKLHHPLQLLALFFSVYSKVDFETQAVTIAGLVSVSNGALGPLLEPATDLLIPQDMLERYQQRYGQSRINSFGRAPSRASVDGGVPVMPMRSISSVDRNDPDHGQQQREMAPAKYDAKLRSASYSVSNLNIVNPLDLGENLIHVKVSSRRASRFAQVLQAGAKNLQPVLSHLEKELERTSAGNPGSGSFSTSVALFDNFYSNSWSRFGQGWRPDVDTGGQGNNGSNSPTMVEEREMRGSIERESEEIRALLGKDTLDGDLEQLRENLRFCSFLLEREITESALKTLAEVVLQEKGPMPVGEIGKMLQEATANPALSGVLKETFGGLKKFLEKFPAVFLISQDHPFNPHVYLRAGFTEEEQALIAIGSTDFLGHKSKKKARRKGRGGGAGAESPAPSSDNMPSRDVMALRGGEGGRPLSDRSLKAGASTFVPTTRRSVGQG</sequence>
<accession>A0ABQ6N8W5</accession>
<feature type="transmembrane region" description="Helical" evidence="8">
    <location>
        <begin position="151"/>
        <end position="170"/>
    </location>
</feature>
<proteinExistence type="predicted"/>
<protein>
    <recommendedName>
        <fullName evidence="9">PX domain-containing protein</fullName>
    </recommendedName>
</protein>
<feature type="transmembrane region" description="Helical" evidence="8">
    <location>
        <begin position="307"/>
        <end position="329"/>
    </location>
</feature>
<feature type="transmembrane region" description="Helical" evidence="8">
    <location>
        <begin position="273"/>
        <end position="295"/>
    </location>
</feature>
<feature type="region of interest" description="Disordered" evidence="7">
    <location>
        <begin position="1554"/>
        <end position="1620"/>
    </location>
</feature>
<dbReference type="Pfam" id="PF00787">
    <property type="entry name" value="PX"/>
    <property type="match status" value="1"/>
</dbReference>
<dbReference type="Pfam" id="PF05977">
    <property type="entry name" value="MFS_3"/>
    <property type="match status" value="1"/>
</dbReference>
<dbReference type="CDD" id="cd06173">
    <property type="entry name" value="MFS_MefA_like"/>
    <property type="match status" value="1"/>
</dbReference>
<feature type="compositionally biased region" description="Polar residues" evidence="7">
    <location>
        <begin position="478"/>
        <end position="492"/>
    </location>
</feature>
<feature type="transmembrane region" description="Helical" evidence="8">
    <location>
        <begin position="369"/>
        <end position="392"/>
    </location>
</feature>
<feature type="transmembrane region" description="Helical" evidence="8">
    <location>
        <begin position="15"/>
        <end position="41"/>
    </location>
</feature>
<feature type="compositionally biased region" description="Basic and acidic residues" evidence="7">
    <location>
        <begin position="1277"/>
        <end position="1286"/>
    </location>
</feature>
<dbReference type="PANTHER" id="PTHR43266:SF2">
    <property type="entry name" value="MAJOR FACILITATOR SUPERFAMILY (MFS) PROFILE DOMAIN-CONTAINING PROTEIN"/>
    <property type="match status" value="1"/>
</dbReference>
<evidence type="ECO:0000256" key="4">
    <source>
        <dbReference type="ARBA" id="ARBA00022692"/>
    </source>
</evidence>
<dbReference type="InterPro" id="IPR036259">
    <property type="entry name" value="MFS_trans_sf"/>
</dbReference>
<dbReference type="CDD" id="cd06093">
    <property type="entry name" value="PX_domain"/>
    <property type="match status" value="1"/>
</dbReference>
<dbReference type="Pfam" id="PF26180">
    <property type="entry name" value="PAP-OAS1"/>
    <property type="match status" value="1"/>
</dbReference>
<evidence type="ECO:0000256" key="7">
    <source>
        <dbReference type="SAM" id="MobiDB-lite"/>
    </source>
</evidence>
<keyword evidence="11" id="KW-1185">Reference proteome</keyword>
<feature type="compositionally biased region" description="Polar residues" evidence="7">
    <location>
        <begin position="1609"/>
        <end position="1620"/>
    </location>
</feature>
<feature type="compositionally biased region" description="Low complexity" evidence="7">
    <location>
        <begin position="734"/>
        <end position="745"/>
    </location>
</feature>
<dbReference type="InterPro" id="IPR036871">
    <property type="entry name" value="PX_dom_sf"/>
</dbReference>
<feature type="region of interest" description="Disordered" evidence="7">
    <location>
        <begin position="901"/>
        <end position="947"/>
    </location>
</feature>
<reference evidence="10 11" key="1">
    <citation type="journal article" date="2023" name="Commun. Biol.">
        <title>Genome analysis of Parmales, the sister group of diatoms, reveals the evolutionary specialization of diatoms from phago-mixotrophs to photoautotrophs.</title>
        <authorList>
            <person name="Ban H."/>
            <person name="Sato S."/>
            <person name="Yoshikawa S."/>
            <person name="Yamada K."/>
            <person name="Nakamura Y."/>
            <person name="Ichinomiya M."/>
            <person name="Sato N."/>
            <person name="Blanc-Mathieu R."/>
            <person name="Endo H."/>
            <person name="Kuwata A."/>
            <person name="Ogata H."/>
        </authorList>
    </citation>
    <scope>NUCLEOTIDE SEQUENCE [LARGE SCALE GENOMIC DNA]</scope>
</reference>
<feature type="transmembrane region" description="Helical" evidence="8">
    <location>
        <begin position="335"/>
        <end position="357"/>
    </location>
</feature>
<evidence type="ECO:0000256" key="5">
    <source>
        <dbReference type="ARBA" id="ARBA00022989"/>
    </source>
</evidence>
<dbReference type="Gene3D" id="1.20.1250.20">
    <property type="entry name" value="MFS general substrate transporter like domains"/>
    <property type="match status" value="1"/>
</dbReference>
<comment type="subcellular location">
    <subcellularLocation>
        <location evidence="1">Cell membrane</location>
        <topology evidence="1">Multi-pass membrane protein</topology>
    </subcellularLocation>
</comment>
<feature type="compositionally biased region" description="Polar residues" evidence="7">
    <location>
        <begin position="922"/>
        <end position="947"/>
    </location>
</feature>
<feature type="region of interest" description="Disordered" evidence="7">
    <location>
        <begin position="734"/>
        <end position="781"/>
    </location>
</feature>
<evidence type="ECO:0000256" key="6">
    <source>
        <dbReference type="ARBA" id="ARBA00023136"/>
    </source>
</evidence>
<feature type="transmembrane region" description="Helical" evidence="8">
    <location>
        <begin position="85"/>
        <end position="105"/>
    </location>
</feature>
<feature type="compositionally biased region" description="Pro residues" evidence="7">
    <location>
        <begin position="451"/>
        <end position="461"/>
    </location>
</feature>
<organism evidence="10 11">
    <name type="scientific">Tetraparma gracilis</name>
    <dbReference type="NCBI Taxonomy" id="2962635"/>
    <lineage>
        <taxon>Eukaryota</taxon>
        <taxon>Sar</taxon>
        <taxon>Stramenopiles</taxon>
        <taxon>Ochrophyta</taxon>
        <taxon>Bolidophyceae</taxon>
        <taxon>Parmales</taxon>
        <taxon>Triparmaceae</taxon>
        <taxon>Tetraparma</taxon>
    </lineage>
</organism>
<name>A0ABQ6N8W5_9STRA</name>
<keyword evidence="4 8" id="KW-0812">Transmembrane</keyword>
<feature type="region of interest" description="Disordered" evidence="7">
    <location>
        <begin position="693"/>
        <end position="718"/>
    </location>
</feature>
<evidence type="ECO:0000259" key="9">
    <source>
        <dbReference type="PROSITE" id="PS50195"/>
    </source>
</evidence>
<dbReference type="PANTHER" id="PTHR43266">
    <property type="entry name" value="MACROLIDE-EFFLUX PROTEIN"/>
    <property type="match status" value="1"/>
</dbReference>
<evidence type="ECO:0000256" key="8">
    <source>
        <dbReference type="SAM" id="Phobius"/>
    </source>
</evidence>
<dbReference type="EMBL" id="BRYB01002326">
    <property type="protein sequence ID" value="GMI43080.1"/>
    <property type="molecule type" value="Genomic_DNA"/>
</dbReference>
<feature type="transmembrane region" description="Helical" evidence="8">
    <location>
        <begin position="53"/>
        <end position="73"/>
    </location>
</feature>
<dbReference type="Gene3D" id="3.30.1520.10">
    <property type="entry name" value="Phox-like domain"/>
    <property type="match status" value="1"/>
</dbReference>
<keyword evidence="3" id="KW-1003">Cell membrane</keyword>
<comment type="caution">
    <text evidence="10">The sequence shown here is derived from an EMBL/GenBank/DDBJ whole genome shotgun (WGS) entry which is preliminary data.</text>
</comment>
<evidence type="ECO:0000256" key="3">
    <source>
        <dbReference type="ARBA" id="ARBA00022475"/>
    </source>
</evidence>
<keyword evidence="6 8" id="KW-0472">Membrane</keyword>
<feature type="region of interest" description="Disordered" evidence="7">
    <location>
        <begin position="1391"/>
        <end position="1419"/>
    </location>
</feature>
<feature type="compositionally biased region" description="Basic residues" evidence="7">
    <location>
        <begin position="1554"/>
        <end position="1564"/>
    </location>
</feature>
<dbReference type="SUPFAM" id="SSF64268">
    <property type="entry name" value="PX domain"/>
    <property type="match status" value="1"/>
</dbReference>
<dbReference type="SMART" id="SM00312">
    <property type="entry name" value="PX"/>
    <property type="match status" value="1"/>
</dbReference>
<dbReference type="Proteomes" id="UP001165060">
    <property type="component" value="Unassembled WGS sequence"/>
</dbReference>
<dbReference type="PROSITE" id="PS50195">
    <property type="entry name" value="PX"/>
    <property type="match status" value="1"/>
</dbReference>
<keyword evidence="2" id="KW-0813">Transport</keyword>
<feature type="transmembrane region" description="Helical" evidence="8">
    <location>
        <begin position="182"/>
        <end position="201"/>
    </location>
</feature>
<dbReference type="InterPro" id="IPR001683">
    <property type="entry name" value="PX_dom"/>
</dbReference>